<dbReference type="InterPro" id="IPR036365">
    <property type="entry name" value="PGBD-like_sf"/>
</dbReference>
<sequence length="758" mass="81049">MEDSDLQLVTAPTDAGADTAAPSAVPDGPRSPVPLPARPSDLVVGHAEDPAEADADRRADAALARLAPLDRHVHGPGCEHLRRSPAPGDAPAVGYDGGAVPEEVAGRIERLRGSGGSLPAATRARMEEGFGASFAGVRVHVGDEPARLNRLVSAEAFTVGRDVFLGAGVDPGSPGAERVLAHELAHTLQPAAAVRRKPTALAADPTATNADLVTDDLAWKALRDATLVYAALAEDQYDLRAAKIVEIEKLAADWEKLVLAPTEDEVVLQRRAARASALSSLRSLVAIEHRELAAAGVKPNEKTQKVQAPRFKGDYLLEQVMAGTAVLKAGDTGLYVTKIQQALEDLNFLIGTEVTGTFGPETTAGLKAYQNGKRLPKTGELDAATFATLDTAFTTHDVEARHAKGSKAPVRTKTGEYALGTAPAALLEGTRTLSDEDAAAARNAVKTTQQAGPGGVLPTFVEDLPSKGTYEARLLKIIEDEVAWQFEALGKGKAAKRKEKDLVGWPHIEKVAARSKAAVDAVFGKFTIGPPLKKGAGIHDGWDTKVSMLSKGGKPAQDESATWRVDKLLTGSPDVMKLDKEHGAIQSRGPEKAIVDRVRAKVVKDHYAELIETHKGWPGFASGGQINIQRFKADDDATNRTEMWDLFQTVIHEYLHTLEHSAHKAYQGGLGQQEGSMTLREGVVEYFTFTVLETVKYDEALRREVEGEFHEEGVEHPIPKYRGYGERAQAEKLAGIVGARNVMAAFFLGDVAKIGKAP</sequence>
<dbReference type="Pfam" id="PF13699">
    <property type="entry name" value="eCIS_core"/>
    <property type="match status" value="1"/>
</dbReference>
<dbReference type="EMBL" id="BAABKM010000002">
    <property type="protein sequence ID" value="GAA4707392.1"/>
    <property type="molecule type" value="Genomic_DNA"/>
</dbReference>
<dbReference type="InterPro" id="IPR002477">
    <property type="entry name" value="Peptidoglycan-bd-like"/>
</dbReference>
<evidence type="ECO:0000313" key="4">
    <source>
        <dbReference type="EMBL" id="GAA4707392.1"/>
    </source>
</evidence>
<keyword evidence="5" id="KW-1185">Reference proteome</keyword>
<feature type="domain" description="Peptidoglycan binding-like" evidence="2">
    <location>
        <begin position="336"/>
        <end position="389"/>
    </location>
</feature>
<reference evidence="5" key="1">
    <citation type="journal article" date="2019" name="Int. J. Syst. Evol. Microbiol.">
        <title>The Global Catalogue of Microorganisms (GCM) 10K type strain sequencing project: providing services to taxonomists for standard genome sequencing and annotation.</title>
        <authorList>
            <consortium name="The Broad Institute Genomics Platform"/>
            <consortium name="The Broad Institute Genome Sequencing Center for Infectious Disease"/>
            <person name="Wu L."/>
            <person name="Ma J."/>
        </authorList>
    </citation>
    <scope>NUCLEOTIDE SEQUENCE [LARGE SCALE GENOMIC DNA]</scope>
    <source>
        <strain evidence="5">JCM 18531</strain>
    </source>
</reference>
<dbReference type="Pfam" id="PF01471">
    <property type="entry name" value="PG_binding_1"/>
    <property type="match status" value="1"/>
</dbReference>
<name>A0ABP8XI85_9ACTN</name>
<protein>
    <recommendedName>
        <fullName evidence="6">DUF4157 domain-containing protein</fullName>
    </recommendedName>
</protein>
<dbReference type="Proteomes" id="UP001499974">
    <property type="component" value="Unassembled WGS sequence"/>
</dbReference>
<evidence type="ECO:0000313" key="5">
    <source>
        <dbReference type="Proteomes" id="UP001499974"/>
    </source>
</evidence>
<feature type="domain" description="eCIS core" evidence="3">
    <location>
        <begin position="118"/>
        <end position="191"/>
    </location>
</feature>
<evidence type="ECO:0000259" key="2">
    <source>
        <dbReference type="Pfam" id="PF01471"/>
    </source>
</evidence>
<evidence type="ECO:0008006" key="6">
    <source>
        <dbReference type="Google" id="ProtNLM"/>
    </source>
</evidence>
<feature type="compositionally biased region" description="Low complexity" evidence="1">
    <location>
        <begin position="9"/>
        <end position="26"/>
    </location>
</feature>
<dbReference type="RefSeq" id="WP_345521876.1">
    <property type="nucleotide sequence ID" value="NZ_BAABKM010000002.1"/>
</dbReference>
<feature type="region of interest" description="Disordered" evidence="1">
    <location>
        <begin position="1"/>
        <end position="56"/>
    </location>
</feature>
<comment type="caution">
    <text evidence="4">The sequence shown here is derived from an EMBL/GenBank/DDBJ whole genome shotgun (WGS) entry which is preliminary data.</text>
</comment>
<accession>A0ABP8XI85</accession>
<organism evidence="4 5">
    <name type="scientific">Nocardioides conyzicola</name>
    <dbReference type="NCBI Taxonomy" id="1651781"/>
    <lineage>
        <taxon>Bacteria</taxon>
        <taxon>Bacillati</taxon>
        <taxon>Actinomycetota</taxon>
        <taxon>Actinomycetes</taxon>
        <taxon>Propionibacteriales</taxon>
        <taxon>Nocardioidaceae</taxon>
        <taxon>Nocardioides</taxon>
    </lineage>
</organism>
<feature type="compositionally biased region" description="Basic and acidic residues" evidence="1">
    <location>
        <begin position="46"/>
        <end position="56"/>
    </location>
</feature>
<gene>
    <name evidence="4" type="ORF">GCM10023349_27350</name>
</gene>
<dbReference type="SUPFAM" id="SSF47090">
    <property type="entry name" value="PGBD-like"/>
    <property type="match status" value="1"/>
</dbReference>
<proteinExistence type="predicted"/>
<evidence type="ECO:0000259" key="3">
    <source>
        <dbReference type="Pfam" id="PF13699"/>
    </source>
</evidence>
<dbReference type="Gene3D" id="1.10.101.10">
    <property type="entry name" value="PGBD-like superfamily/PGBD"/>
    <property type="match status" value="1"/>
</dbReference>
<dbReference type="InterPro" id="IPR025295">
    <property type="entry name" value="eCIS_core_dom"/>
</dbReference>
<evidence type="ECO:0000256" key="1">
    <source>
        <dbReference type="SAM" id="MobiDB-lite"/>
    </source>
</evidence>
<dbReference type="InterPro" id="IPR036366">
    <property type="entry name" value="PGBDSf"/>
</dbReference>